<reference evidence="1 2" key="1">
    <citation type="journal article" date="2022" name="Hortic Res">
        <title>A haplotype resolved chromosomal level avocado genome allows analysis of novel avocado genes.</title>
        <authorList>
            <person name="Nath O."/>
            <person name="Fletcher S.J."/>
            <person name="Hayward A."/>
            <person name="Shaw L.M."/>
            <person name="Masouleh A.K."/>
            <person name="Furtado A."/>
            <person name="Henry R.J."/>
            <person name="Mitter N."/>
        </authorList>
    </citation>
    <scope>NUCLEOTIDE SEQUENCE [LARGE SCALE GENOMIC DNA]</scope>
    <source>
        <strain evidence="2">cv. Hass</strain>
    </source>
</reference>
<evidence type="ECO:0000313" key="1">
    <source>
        <dbReference type="EMBL" id="KAJ8637135.1"/>
    </source>
</evidence>
<dbReference type="EMBL" id="CM056811">
    <property type="protein sequence ID" value="KAJ8637135.1"/>
    <property type="molecule type" value="Genomic_DNA"/>
</dbReference>
<name>A0ACC2LUQ7_PERAE</name>
<dbReference type="Proteomes" id="UP001234297">
    <property type="component" value="Chromosome 3"/>
</dbReference>
<organism evidence="1 2">
    <name type="scientific">Persea americana</name>
    <name type="common">Avocado</name>
    <dbReference type="NCBI Taxonomy" id="3435"/>
    <lineage>
        <taxon>Eukaryota</taxon>
        <taxon>Viridiplantae</taxon>
        <taxon>Streptophyta</taxon>
        <taxon>Embryophyta</taxon>
        <taxon>Tracheophyta</taxon>
        <taxon>Spermatophyta</taxon>
        <taxon>Magnoliopsida</taxon>
        <taxon>Magnoliidae</taxon>
        <taxon>Laurales</taxon>
        <taxon>Lauraceae</taxon>
        <taxon>Persea</taxon>
    </lineage>
</organism>
<protein>
    <submittedName>
        <fullName evidence="1">Uncharacterized protein</fullName>
    </submittedName>
</protein>
<accession>A0ACC2LUQ7</accession>
<proteinExistence type="predicted"/>
<keyword evidence="2" id="KW-1185">Reference proteome</keyword>
<sequence>MPIYLGTQPVSVPAVVDTGSNLIWTQCKPCKKCYKQDAPYFDPNASSTYRELPCTSKSCLAALGTWGFCSSKNSCNYNHWYEDGSFSKGVLAEETLSMTSTNGRSIKIPKEVMGCGHNNNGTFTSNEAGPLSLISQLGSSIDGKFAYCLAPSDQDNSHMDFGDRAVVSGNGVVSTSLIYKPEDSENFFYVTLETISVGDRSVSLPLAEKGNIMIDLGSTLTSLPPLVYKELMSMMKDAIKDHVSLAKDPSRDLELCYEYTLDFKVPDLKSGFDGAQVDLTMMNTFIPAEGNLYFRRICLSMGMWRSGASGLGTILRR</sequence>
<evidence type="ECO:0000313" key="2">
    <source>
        <dbReference type="Proteomes" id="UP001234297"/>
    </source>
</evidence>
<comment type="caution">
    <text evidence="1">The sequence shown here is derived from an EMBL/GenBank/DDBJ whole genome shotgun (WGS) entry which is preliminary data.</text>
</comment>
<gene>
    <name evidence="1" type="ORF">MRB53_011402</name>
</gene>